<dbReference type="Proteomes" id="UP000538147">
    <property type="component" value="Unassembled WGS sequence"/>
</dbReference>
<accession>A0A841L1J5</accession>
<comment type="caution">
    <text evidence="2">The sequence shown here is derived from an EMBL/GenBank/DDBJ whole genome shotgun (WGS) entry which is preliminary data.</text>
</comment>
<evidence type="ECO:0000313" key="3">
    <source>
        <dbReference type="Proteomes" id="UP000538147"/>
    </source>
</evidence>
<keyword evidence="1" id="KW-0732">Signal</keyword>
<feature type="signal peptide" evidence="1">
    <location>
        <begin position="1"/>
        <end position="16"/>
    </location>
</feature>
<gene>
    <name evidence="2" type="ORF">FHS79_000694</name>
</gene>
<keyword evidence="3" id="KW-1185">Reference proteome</keyword>
<evidence type="ECO:0000313" key="2">
    <source>
        <dbReference type="EMBL" id="MBB6226537.1"/>
    </source>
</evidence>
<name>A0A841L1J5_9SPHN</name>
<protein>
    <submittedName>
        <fullName evidence="2">Uncharacterized protein</fullName>
    </submittedName>
</protein>
<proteinExistence type="predicted"/>
<feature type="chain" id="PRO_5033055196" evidence="1">
    <location>
        <begin position="17"/>
        <end position="152"/>
    </location>
</feature>
<dbReference type="AlphaFoldDB" id="A0A841L1J5"/>
<evidence type="ECO:0000256" key="1">
    <source>
        <dbReference type="SAM" id="SignalP"/>
    </source>
</evidence>
<reference evidence="2 3" key="1">
    <citation type="submission" date="2020-08" db="EMBL/GenBank/DDBJ databases">
        <title>Genomic Encyclopedia of Type Strains, Phase IV (KMG-IV): sequencing the most valuable type-strain genomes for metagenomic binning, comparative biology and taxonomic classification.</title>
        <authorList>
            <person name="Goeker M."/>
        </authorList>
    </citation>
    <scope>NUCLEOTIDE SEQUENCE [LARGE SCALE GENOMIC DNA]</scope>
    <source>
        <strain evidence="2 3">DSM 102189</strain>
    </source>
</reference>
<organism evidence="2 3">
    <name type="scientific">Polymorphobacter multimanifer</name>
    <dbReference type="NCBI Taxonomy" id="1070431"/>
    <lineage>
        <taxon>Bacteria</taxon>
        <taxon>Pseudomonadati</taxon>
        <taxon>Pseudomonadota</taxon>
        <taxon>Alphaproteobacteria</taxon>
        <taxon>Sphingomonadales</taxon>
        <taxon>Sphingosinicellaceae</taxon>
        <taxon>Polymorphobacter</taxon>
    </lineage>
</organism>
<dbReference type="EMBL" id="JACIIV010000004">
    <property type="protein sequence ID" value="MBB6226537.1"/>
    <property type="molecule type" value="Genomic_DNA"/>
</dbReference>
<sequence length="152" mass="15867">MRIFLLLALLASPSLAQEQVYRLSEADKRAAIDAAGRQPESNTRLPIVDGRAPGSTDKRVRSEVGMMVGTGGTRALYGSTAVPLGENGMAQFSFSTGRFNNFGGGFGYNQYADGSFPLTRGGSPFALGRNPYGLGGLGYGAFGGSPFGLSPF</sequence>
<dbReference type="RefSeq" id="WP_184195431.1">
    <property type="nucleotide sequence ID" value="NZ_BMOX01000108.1"/>
</dbReference>